<accession>A0ABV2J8P1</accession>
<evidence type="ECO:0000259" key="7">
    <source>
        <dbReference type="Pfam" id="PF10035"/>
    </source>
</evidence>
<evidence type="ECO:0000256" key="6">
    <source>
        <dbReference type="SAM" id="Phobius"/>
    </source>
</evidence>
<evidence type="ECO:0000256" key="2">
    <source>
        <dbReference type="ARBA" id="ARBA00022475"/>
    </source>
</evidence>
<dbReference type="InterPro" id="IPR019264">
    <property type="entry name" value="DUF2179"/>
</dbReference>
<evidence type="ECO:0000256" key="5">
    <source>
        <dbReference type="ARBA" id="ARBA00023136"/>
    </source>
</evidence>
<evidence type="ECO:0000256" key="3">
    <source>
        <dbReference type="ARBA" id="ARBA00022692"/>
    </source>
</evidence>
<evidence type="ECO:0000256" key="4">
    <source>
        <dbReference type="ARBA" id="ARBA00022989"/>
    </source>
</evidence>
<sequence length="291" mass="32512">MNNNLKNWIFSKTFFVKLMSVIVCMLFTSFSMVVFIKANNLISGGLAGLSLLFNSITGIDLPIIILILNAPTFILSIIFLDRDFAFFSGISVLFLSFFVSLIEKYLPGFYITKQPLLGAIFGGLLNGIGAGIAFMHGTSTGGLDIIAAILKKYFNITIGSVLMGLNFIIVCALAFIYTPDQALYTLILMYFNYTVIDRIQLGVGIQKQIFIISEKYDEIVYEIYKEINRGATFIKGKTAYKKKDLYIAYVICSSRQLVKVRQIVKRIDPEAFMAVNDTSEILGKGFKELSI</sequence>
<dbReference type="Gene3D" id="3.30.70.120">
    <property type="match status" value="1"/>
</dbReference>
<dbReference type="EMBL" id="JBEPMA010000003">
    <property type="protein sequence ID" value="MET3617146.1"/>
    <property type="molecule type" value="Genomic_DNA"/>
</dbReference>
<feature type="domain" description="DUF2179" evidence="7">
    <location>
        <begin position="229"/>
        <end position="283"/>
    </location>
</feature>
<dbReference type="InterPro" id="IPR003740">
    <property type="entry name" value="YitT"/>
</dbReference>
<feature type="transmembrane region" description="Helical" evidence="6">
    <location>
        <begin position="14"/>
        <end position="36"/>
    </location>
</feature>
<keyword evidence="4 6" id="KW-1133">Transmembrane helix</keyword>
<comment type="caution">
    <text evidence="8">The sequence shown here is derived from an EMBL/GenBank/DDBJ whole genome shotgun (WGS) entry which is preliminary data.</text>
</comment>
<feature type="transmembrane region" description="Helical" evidence="6">
    <location>
        <begin position="114"/>
        <end position="135"/>
    </location>
</feature>
<dbReference type="InterPro" id="IPR051461">
    <property type="entry name" value="UPF0750_membrane"/>
</dbReference>
<dbReference type="Pfam" id="PF02588">
    <property type="entry name" value="YitT_membrane"/>
    <property type="match status" value="1"/>
</dbReference>
<dbReference type="Pfam" id="PF10035">
    <property type="entry name" value="DUF2179"/>
    <property type="match status" value="1"/>
</dbReference>
<dbReference type="Proteomes" id="UP001549162">
    <property type="component" value="Unassembled WGS sequence"/>
</dbReference>
<reference evidence="8 9" key="1">
    <citation type="submission" date="2024-06" db="EMBL/GenBank/DDBJ databases">
        <title>Genomic Encyclopedia of Type Strains, Phase IV (KMG-IV): sequencing the most valuable type-strain genomes for metagenomic binning, comparative biology and taxonomic classification.</title>
        <authorList>
            <person name="Goeker M."/>
        </authorList>
    </citation>
    <scope>NUCLEOTIDE SEQUENCE [LARGE SCALE GENOMIC DNA]</scope>
    <source>
        <strain evidence="8 9">DSM 21460</strain>
    </source>
</reference>
<keyword evidence="3 6" id="KW-0812">Transmembrane</keyword>
<keyword evidence="5 6" id="KW-0472">Membrane</keyword>
<organism evidence="8 9">
    <name type="scientific">Peptoniphilus olsenii</name>
    <dbReference type="NCBI Taxonomy" id="411570"/>
    <lineage>
        <taxon>Bacteria</taxon>
        <taxon>Bacillati</taxon>
        <taxon>Bacillota</taxon>
        <taxon>Tissierellia</taxon>
        <taxon>Tissierellales</taxon>
        <taxon>Peptoniphilaceae</taxon>
        <taxon>Peptoniphilus</taxon>
    </lineage>
</organism>
<dbReference type="PANTHER" id="PTHR33545">
    <property type="entry name" value="UPF0750 MEMBRANE PROTEIN YITT-RELATED"/>
    <property type="match status" value="1"/>
</dbReference>
<keyword evidence="9" id="KW-1185">Reference proteome</keyword>
<evidence type="ECO:0000313" key="9">
    <source>
        <dbReference type="Proteomes" id="UP001549162"/>
    </source>
</evidence>
<dbReference type="PIRSF" id="PIRSF006483">
    <property type="entry name" value="Membrane_protein_YitT"/>
    <property type="match status" value="1"/>
</dbReference>
<dbReference type="CDD" id="cd16380">
    <property type="entry name" value="YitT_C"/>
    <property type="match status" value="1"/>
</dbReference>
<dbReference type="PANTHER" id="PTHR33545:SF5">
    <property type="entry name" value="UPF0750 MEMBRANE PROTEIN YITT"/>
    <property type="match status" value="1"/>
</dbReference>
<dbReference type="RefSeq" id="WP_354367309.1">
    <property type="nucleotide sequence ID" value="NZ_JBEPMA010000003.1"/>
</dbReference>
<feature type="transmembrane region" description="Helical" evidence="6">
    <location>
        <begin position="84"/>
        <end position="102"/>
    </location>
</feature>
<dbReference type="InterPro" id="IPR015867">
    <property type="entry name" value="N-reg_PII/ATP_PRibTrfase_C"/>
</dbReference>
<comment type="subcellular location">
    <subcellularLocation>
        <location evidence="1">Cell membrane</location>
        <topology evidence="1">Multi-pass membrane protein</topology>
    </subcellularLocation>
</comment>
<name>A0ABV2J8P1_9FIRM</name>
<gene>
    <name evidence="8" type="ORF">ABID14_000774</name>
</gene>
<keyword evidence="2" id="KW-1003">Cell membrane</keyword>
<protein>
    <submittedName>
        <fullName evidence="8">Uncharacterized membrane-anchored protein YitT (DUF2179 family)</fullName>
    </submittedName>
</protein>
<feature type="transmembrane region" description="Helical" evidence="6">
    <location>
        <begin position="56"/>
        <end position="77"/>
    </location>
</feature>
<proteinExistence type="predicted"/>
<evidence type="ECO:0000256" key="1">
    <source>
        <dbReference type="ARBA" id="ARBA00004651"/>
    </source>
</evidence>
<evidence type="ECO:0000313" key="8">
    <source>
        <dbReference type="EMBL" id="MET3617146.1"/>
    </source>
</evidence>
<feature type="transmembrane region" description="Helical" evidence="6">
    <location>
        <begin position="156"/>
        <end position="177"/>
    </location>
</feature>